<dbReference type="Pfam" id="PF13456">
    <property type="entry name" value="RVT_3"/>
    <property type="match status" value="1"/>
</dbReference>
<dbReference type="CDD" id="cd01647">
    <property type="entry name" value="RT_LTR"/>
    <property type="match status" value="1"/>
</dbReference>
<dbReference type="Pfam" id="PF17919">
    <property type="entry name" value="RT_RNaseH_2"/>
    <property type="match status" value="1"/>
</dbReference>
<feature type="region of interest" description="Disordered" evidence="2">
    <location>
        <begin position="1766"/>
        <end position="2063"/>
    </location>
</feature>
<dbReference type="InterPro" id="IPR043502">
    <property type="entry name" value="DNA/RNA_pol_sf"/>
</dbReference>
<dbReference type="SUPFAM" id="SSF53098">
    <property type="entry name" value="Ribonuclease H-like"/>
    <property type="match status" value="2"/>
</dbReference>
<dbReference type="InterPro" id="IPR036397">
    <property type="entry name" value="RNaseH_sf"/>
</dbReference>
<evidence type="ECO:0000259" key="4">
    <source>
        <dbReference type="PROSITE" id="PS50879"/>
    </source>
</evidence>
<feature type="region of interest" description="Disordered" evidence="2">
    <location>
        <begin position="63"/>
        <end position="125"/>
    </location>
</feature>
<dbReference type="InterPro" id="IPR021109">
    <property type="entry name" value="Peptidase_aspartic_dom_sf"/>
</dbReference>
<dbReference type="Gene3D" id="2.40.70.10">
    <property type="entry name" value="Acid Proteases"/>
    <property type="match status" value="1"/>
</dbReference>
<dbReference type="GO" id="GO:0004523">
    <property type="term" value="F:RNA-DNA hybrid ribonuclease activity"/>
    <property type="evidence" value="ECO:0007669"/>
    <property type="project" value="InterPro"/>
</dbReference>
<feature type="compositionally biased region" description="Basic and acidic residues" evidence="2">
    <location>
        <begin position="346"/>
        <end position="387"/>
    </location>
</feature>
<feature type="compositionally biased region" description="Basic and acidic residues" evidence="2">
    <location>
        <begin position="115"/>
        <end position="124"/>
    </location>
</feature>
<reference evidence="6 7" key="1">
    <citation type="journal article" date="2022" name="Nat. Plants">
        <title>Genomes of leafy and leafless Platanthera orchids illuminate the evolution of mycoheterotrophy.</title>
        <authorList>
            <person name="Li M.H."/>
            <person name="Liu K.W."/>
            <person name="Li Z."/>
            <person name="Lu H.C."/>
            <person name="Ye Q.L."/>
            <person name="Zhang D."/>
            <person name="Wang J.Y."/>
            <person name="Li Y.F."/>
            <person name="Zhong Z.M."/>
            <person name="Liu X."/>
            <person name="Yu X."/>
            <person name="Liu D.K."/>
            <person name="Tu X.D."/>
            <person name="Liu B."/>
            <person name="Hao Y."/>
            <person name="Liao X.Y."/>
            <person name="Jiang Y.T."/>
            <person name="Sun W.H."/>
            <person name="Chen J."/>
            <person name="Chen Y.Q."/>
            <person name="Ai Y."/>
            <person name="Zhai J.W."/>
            <person name="Wu S.S."/>
            <person name="Zhou Z."/>
            <person name="Hsiao Y.Y."/>
            <person name="Wu W.L."/>
            <person name="Chen Y.Y."/>
            <person name="Lin Y.F."/>
            <person name="Hsu J.L."/>
            <person name="Li C.Y."/>
            <person name="Wang Z.W."/>
            <person name="Zhao X."/>
            <person name="Zhong W.Y."/>
            <person name="Ma X.K."/>
            <person name="Ma L."/>
            <person name="Huang J."/>
            <person name="Chen G.Z."/>
            <person name="Huang M.Z."/>
            <person name="Huang L."/>
            <person name="Peng D.H."/>
            <person name="Luo Y.B."/>
            <person name="Zou S.Q."/>
            <person name="Chen S.P."/>
            <person name="Lan S."/>
            <person name="Tsai W.C."/>
            <person name="Van de Peer Y."/>
            <person name="Liu Z.J."/>
        </authorList>
    </citation>
    <scope>NUCLEOTIDE SEQUENCE [LARGE SCALE GENOMIC DNA]</scope>
    <source>
        <strain evidence="6">Lor287</strain>
    </source>
</reference>
<evidence type="ECO:0000259" key="5">
    <source>
        <dbReference type="PROSITE" id="PS50994"/>
    </source>
</evidence>
<keyword evidence="7" id="KW-1185">Reference proteome</keyword>
<comment type="caution">
    <text evidence="6">The sequence shown here is derived from an EMBL/GenBank/DDBJ whole genome shotgun (WGS) entry which is preliminary data.</text>
</comment>
<dbReference type="GO" id="GO:0006310">
    <property type="term" value="P:DNA recombination"/>
    <property type="evidence" value="ECO:0007669"/>
    <property type="project" value="UniProtKB-KW"/>
</dbReference>
<gene>
    <name evidence="6" type="ORF">KSP39_PZI023815</name>
</gene>
<feature type="compositionally biased region" description="Basic and acidic residues" evidence="2">
    <location>
        <begin position="469"/>
        <end position="478"/>
    </location>
</feature>
<dbReference type="PROSITE" id="PS50994">
    <property type="entry name" value="INTEGRASE"/>
    <property type="match status" value="1"/>
</dbReference>
<feature type="compositionally biased region" description="Pro residues" evidence="2">
    <location>
        <begin position="67"/>
        <end position="84"/>
    </location>
</feature>
<dbReference type="Pfam" id="PF00078">
    <property type="entry name" value="RVT_1"/>
    <property type="match status" value="1"/>
</dbReference>
<feature type="domain" description="Reverse transcriptase" evidence="3">
    <location>
        <begin position="807"/>
        <end position="986"/>
    </location>
</feature>
<accession>A0AAP0AT60</accession>
<evidence type="ECO:0000259" key="3">
    <source>
        <dbReference type="PROSITE" id="PS50878"/>
    </source>
</evidence>
<evidence type="ECO:0000313" key="7">
    <source>
        <dbReference type="Proteomes" id="UP001418222"/>
    </source>
</evidence>
<keyword evidence="1" id="KW-0233">DNA recombination</keyword>
<dbReference type="InterPro" id="IPR043128">
    <property type="entry name" value="Rev_trsase/Diguanyl_cyclase"/>
</dbReference>
<sequence>MAKRSTRTAEGSALGEHTEPARSHSLVDVPLTAEAALAPVVALEGRVRQMEEQQTEMLTLLRNLGAPPAPPRSPPPANHPPLFNPPRNQEDPVEQEGPEDHSDAASSAHPHLGRARADRPHDPVNDALIHPLLTRQEIREAVAEECRQAARRDFHPQRTLYQGSPLTQQILDHPIPPGFKLPSVETFDGTDDPLEHVNHFTTIMRIFHATDQLLCQVFPTTLKGQARTWFHSLRPSTITSFAELTRQFSDQFIANRKIVRDPSHLSGIRQNEGETLKEFFRRFTAEARQIPGVDPELLRGVFLGGLRPSGFYSALMRETVPNYPDLVHRIEAQIAADEAIEAHRRQFDGVQKRQRDKEPTPQRQEGRFQEERRAGQRRRDSQRDPPRDYTPLNTSRTNVLYAIQNEPALQRPRQPPPNPKNDQSKYCEYHRSTGHTTEECARLKEEIERLVRLGLLGRFLQGRVQEQQDPPRRPRDHQNAPPAPEGGRQAVGNIETIAGSPILTSQILSVHSVKEVHEDKKRKQDTTISFGDEDLINVRIPHQDPLVISAGIGNPCYNVKRILVDNGSSVDVLFSTTLQNMNISRQQLTPAAGPIYGFDNHQVQVIGTVTLPVTLGEFPRQITHEAQFVVVDSSSAYNAIFGRPVQTTFKAIPSIPHLAMKFPTPGGIGVVRGNQEAARSCYSKQARPTEPTTLNIDDFDLRDEAVLQRGKPTEGLIEVPLSSSKPDRTVQLGSLLQEHEREELAAYLRKNKDIFAWSPEDMPGIDPQIIRHSLSINPACKPVIQKKRNFAPERLQAIEEEVEKLLRAQFIREVGYPTWVANVVLVKKSSGKWRMCVDYTNLNQACPKDSFPLPRIDQLVDSTAGHQLLSFMDAYSGYNQIRMNPTDEEHTAFRTDKGIYCYRVMPFGLKNAGATYQRLMNKIFKELIGRSMEVYVDDMLVKSIRRESHLEDLEKCFKILRQYGMKLNPSKCAFGVTSGKFLGFMVTQRGIEANPEKIKALEEMSPPRSLKDVQRLNGRITALSRFLARTGDKYLPFFKILRGARSSGFQWTDECQSAFESLKQYLASPPLLSKPAPGEILFLYLAITPAALSSVLVKDEGGIQRPIYYLSKILSDTETRYPAADKTALALVFSARKLRPYFQAHTIKVLTELPLRAILQKPEASGRLVKWAVELGEFDIHFLPRPVIKSQVLADFIVENTLPMETEFAPSEAGRAWTLYVDGASGAEGAGAGLLLINPELVTLEYGLRLKFPATNNAAEYEALIAGLRLAISCQIQQLTVYSDSQLVVSQVEGEFEAKSEQLSQYLKLVKSLIIQIPQIQIVHIPREQNNKADALSKLATSSTQYQSRRRQVEEIVFPSIHGPWEVAEVNKAEESWIAPLIAHLKGQLSPEDQKEARRLRIRAAAFTLIDGELYKRSFAGPYLKCLSGEDAEYTLREVHQGVCGEHLGGKALARKILRQGFYWPTMKKEATEFVQKCKSCQVHANIPRQPPVALTSIQGAWPFAQWGIDLLGPLPLASGQRKFIIMAIDYFTKWIEAEPLAKITEENAKQFVWKNIVCRFGIPAVIITDNGTQFTGKSFTKLCEDLKITLRHTAVSHPQSNGQIEVTNRTILKGLKTRLEDAGGQWVDALPNVLWAYRTTERTPTGETPYNLCYGTEAIIPVDIGVPSPRTSNFDPQINSKALRDNLDLIFEVREEAALRAAAYQQRTARYYNRRVKARSINIGDLVLRTLEAAGKGTQGDKLSPTWEGPFVVTAMACPPHEKAAGLSRAKSRGPVPRNTVGACPPHEEATSLSRAKSRGPVPRNTVGACPPHEEAAGLSRAKSRGPVPRNTVGACPPHEEAAGLSRAKSRGPVPRNTVGACPPHEEAAGLSRAKSRGPVPRNTVGACPPHEEAAGLSRAKSRGPVPRNTVGACPPHEEAAGLSRAKSRGPVPRNTMGACPPHEEAAGLSRAKSHGPVPRNTMGACPPHEEAAGLSRAKSHGPVPRNTMGACPPHKEAAGLSRAKSHGPVPRNTVGACPPHKEAAGLSRAKGRGPAPRNTMRTRPPHKEALIQTRPRVRPTR</sequence>
<feature type="region of interest" description="Disordered" evidence="2">
    <location>
        <begin position="1"/>
        <end position="27"/>
    </location>
</feature>
<dbReference type="Proteomes" id="UP001418222">
    <property type="component" value="Unassembled WGS sequence"/>
</dbReference>
<protein>
    <submittedName>
        <fullName evidence="6">Uncharacterized protein</fullName>
    </submittedName>
</protein>
<dbReference type="Gene3D" id="1.10.340.70">
    <property type="match status" value="1"/>
</dbReference>
<dbReference type="InterPro" id="IPR041577">
    <property type="entry name" value="RT_RNaseH_2"/>
</dbReference>
<dbReference type="InterPro" id="IPR012337">
    <property type="entry name" value="RNaseH-like_sf"/>
</dbReference>
<dbReference type="PROSITE" id="PS50878">
    <property type="entry name" value="RT_POL"/>
    <property type="match status" value="1"/>
</dbReference>
<dbReference type="Gene3D" id="3.10.10.10">
    <property type="entry name" value="HIV Type 1 Reverse Transcriptase, subunit A, domain 1"/>
    <property type="match status" value="1"/>
</dbReference>
<dbReference type="InterPro" id="IPR005162">
    <property type="entry name" value="Retrotrans_gag_dom"/>
</dbReference>
<feature type="region of interest" description="Disordered" evidence="2">
    <location>
        <begin position="346"/>
        <end position="426"/>
    </location>
</feature>
<dbReference type="EMBL" id="JBBWWQ010000021">
    <property type="protein sequence ID" value="KAK8914064.1"/>
    <property type="molecule type" value="Genomic_DNA"/>
</dbReference>
<dbReference type="Pfam" id="PF03732">
    <property type="entry name" value="Retrotrans_gag"/>
    <property type="match status" value="1"/>
</dbReference>
<dbReference type="Gene3D" id="3.30.420.10">
    <property type="entry name" value="Ribonuclease H-like superfamily/Ribonuclease H"/>
    <property type="match status" value="2"/>
</dbReference>
<dbReference type="InterPro" id="IPR041588">
    <property type="entry name" value="Integrase_H2C2"/>
</dbReference>
<dbReference type="Pfam" id="PF00665">
    <property type="entry name" value="rve"/>
    <property type="match status" value="1"/>
</dbReference>
<dbReference type="Pfam" id="PF17921">
    <property type="entry name" value="Integrase_H2C2"/>
    <property type="match status" value="1"/>
</dbReference>
<dbReference type="Gene3D" id="3.30.70.270">
    <property type="match status" value="2"/>
</dbReference>
<dbReference type="PROSITE" id="PS50879">
    <property type="entry name" value="RNASE_H_1"/>
    <property type="match status" value="1"/>
</dbReference>
<feature type="domain" description="Integrase catalytic" evidence="5">
    <location>
        <begin position="1499"/>
        <end position="1658"/>
    </location>
</feature>
<feature type="domain" description="RNase H type-1" evidence="4">
    <location>
        <begin position="1213"/>
        <end position="1342"/>
    </location>
</feature>
<dbReference type="InterPro" id="IPR002156">
    <property type="entry name" value="RNaseH_domain"/>
</dbReference>
<organism evidence="6 7">
    <name type="scientific">Platanthera zijinensis</name>
    <dbReference type="NCBI Taxonomy" id="2320716"/>
    <lineage>
        <taxon>Eukaryota</taxon>
        <taxon>Viridiplantae</taxon>
        <taxon>Streptophyta</taxon>
        <taxon>Embryophyta</taxon>
        <taxon>Tracheophyta</taxon>
        <taxon>Spermatophyta</taxon>
        <taxon>Magnoliopsida</taxon>
        <taxon>Liliopsida</taxon>
        <taxon>Asparagales</taxon>
        <taxon>Orchidaceae</taxon>
        <taxon>Orchidoideae</taxon>
        <taxon>Orchideae</taxon>
        <taxon>Orchidinae</taxon>
        <taxon>Platanthera</taxon>
    </lineage>
</organism>
<dbReference type="SUPFAM" id="SSF56672">
    <property type="entry name" value="DNA/RNA polymerases"/>
    <property type="match status" value="1"/>
</dbReference>
<dbReference type="CDD" id="cd00303">
    <property type="entry name" value="retropepsin_like"/>
    <property type="match status" value="1"/>
</dbReference>
<dbReference type="InterPro" id="IPR000477">
    <property type="entry name" value="RT_dom"/>
</dbReference>
<evidence type="ECO:0000256" key="1">
    <source>
        <dbReference type="ARBA" id="ARBA00023172"/>
    </source>
</evidence>
<feature type="region of interest" description="Disordered" evidence="2">
    <location>
        <begin position="464"/>
        <end position="489"/>
    </location>
</feature>
<name>A0AAP0AT60_9ASPA</name>
<dbReference type="InterPro" id="IPR001584">
    <property type="entry name" value="Integrase_cat-core"/>
</dbReference>
<dbReference type="GO" id="GO:0003676">
    <property type="term" value="F:nucleic acid binding"/>
    <property type="evidence" value="ECO:0007669"/>
    <property type="project" value="InterPro"/>
</dbReference>
<evidence type="ECO:0000313" key="6">
    <source>
        <dbReference type="EMBL" id="KAK8914064.1"/>
    </source>
</evidence>
<evidence type="ECO:0000256" key="2">
    <source>
        <dbReference type="SAM" id="MobiDB-lite"/>
    </source>
</evidence>
<dbReference type="GO" id="GO:0015074">
    <property type="term" value="P:DNA integration"/>
    <property type="evidence" value="ECO:0007669"/>
    <property type="project" value="InterPro"/>
</dbReference>
<dbReference type="PANTHER" id="PTHR48475:SF2">
    <property type="entry name" value="RIBONUCLEASE H"/>
    <property type="match status" value="1"/>
</dbReference>
<dbReference type="CDD" id="cd09279">
    <property type="entry name" value="RNase_HI_like"/>
    <property type="match status" value="1"/>
</dbReference>
<proteinExistence type="predicted"/>
<dbReference type="PANTHER" id="PTHR48475">
    <property type="entry name" value="RIBONUCLEASE H"/>
    <property type="match status" value="1"/>
</dbReference>